<evidence type="ECO:0000313" key="2">
    <source>
        <dbReference type="Proteomes" id="UP000501690"/>
    </source>
</evidence>
<gene>
    <name evidence="1" type="ORF">DEO72_LG11g1198</name>
</gene>
<evidence type="ECO:0000313" key="1">
    <source>
        <dbReference type="EMBL" id="QCE14199.1"/>
    </source>
</evidence>
<dbReference type="EMBL" id="CP039355">
    <property type="protein sequence ID" value="QCE14199.1"/>
    <property type="molecule type" value="Genomic_DNA"/>
</dbReference>
<organism evidence="1 2">
    <name type="scientific">Vigna unguiculata</name>
    <name type="common">Cowpea</name>
    <dbReference type="NCBI Taxonomy" id="3917"/>
    <lineage>
        <taxon>Eukaryota</taxon>
        <taxon>Viridiplantae</taxon>
        <taxon>Streptophyta</taxon>
        <taxon>Embryophyta</taxon>
        <taxon>Tracheophyta</taxon>
        <taxon>Spermatophyta</taxon>
        <taxon>Magnoliopsida</taxon>
        <taxon>eudicotyledons</taxon>
        <taxon>Gunneridae</taxon>
        <taxon>Pentapetalae</taxon>
        <taxon>rosids</taxon>
        <taxon>fabids</taxon>
        <taxon>Fabales</taxon>
        <taxon>Fabaceae</taxon>
        <taxon>Papilionoideae</taxon>
        <taxon>50 kb inversion clade</taxon>
        <taxon>NPAAA clade</taxon>
        <taxon>indigoferoid/millettioid clade</taxon>
        <taxon>Phaseoleae</taxon>
        <taxon>Vigna</taxon>
    </lineage>
</organism>
<dbReference type="AlphaFoldDB" id="A0A4D6NNU3"/>
<reference evidence="1 2" key="1">
    <citation type="submission" date="2019-04" db="EMBL/GenBank/DDBJ databases">
        <title>An improved genome assembly and genetic linkage map for asparagus bean, Vigna unguiculata ssp. sesquipedialis.</title>
        <authorList>
            <person name="Xia Q."/>
            <person name="Zhang R."/>
            <person name="Dong Y."/>
        </authorList>
    </citation>
    <scope>NUCLEOTIDE SEQUENCE [LARGE SCALE GENOMIC DNA]</scope>
    <source>
        <tissue evidence="1">Leaf</tissue>
    </source>
</reference>
<protein>
    <submittedName>
        <fullName evidence="1">Uncharacterized protein</fullName>
    </submittedName>
</protein>
<accession>A0A4D6NNU3</accession>
<keyword evidence="2" id="KW-1185">Reference proteome</keyword>
<proteinExistence type="predicted"/>
<name>A0A4D6NNU3_VIGUN</name>
<sequence>MARSRSLGSFRLIATRFWQRIGSFRECRNVNEATSMVVRRYCVVLDLPVVTVLDLLR</sequence>
<dbReference type="Proteomes" id="UP000501690">
    <property type="component" value="Linkage Group LG11"/>
</dbReference>